<dbReference type="Pfam" id="PF09563">
    <property type="entry name" value="RE_LlaJI"/>
    <property type="match status" value="2"/>
</dbReference>
<protein>
    <submittedName>
        <fullName evidence="1">LlaJI family restriction endonuclease</fullName>
    </submittedName>
</protein>
<keyword evidence="1" id="KW-0255">Endonuclease</keyword>
<sequence>MRSAYFKELDKLSFKKIKNRLDANDAEIRELIESLKYNNKKIVKPYSDDGEEDEELDESESDKYSFNFVGIIMYKNFIIKCYPKYLNGNYSDLEKDDMLKIIVQVLKKYGKSEKGIVGMSTENQDKDINLISIISFIITDFVDNGLYSNQKGIYEVNGEGEIDWDKTVNDTTAFLVDKRPFYFDIITRNDINNEIDFFRQMHKYVITQCSKILKKTGLANILSLPVVEFEVDEALFSDEEYVLNRIIKELNVQFVSRKQIVLKTLYSYFSNKQEYSNHSNMSLFGTMSFNLVWEKTCAFVLNNQLNNRIDKINGIDKQRLGVLLGNNKLSKLIPSPYWIPKDAKNSKEYKKTKKTIQLDLISIFKRDSKRYFIIWDAKYYNLILNTKDKLKYNPGVEDVIKQYVYYLVYADFIENQNFDYSYNVLLFPSEECDIKVIGKVDFEILRKALNIEKILVMKMPANLIFGMYLKEEILNIGEKIDFNM</sequence>
<organism evidence="1 2">
    <name type="scientific">Clostridium botulinum</name>
    <dbReference type="NCBI Taxonomy" id="1491"/>
    <lineage>
        <taxon>Bacteria</taxon>
        <taxon>Bacillati</taxon>
        <taxon>Bacillota</taxon>
        <taxon>Clostridia</taxon>
        <taxon>Eubacteriales</taxon>
        <taxon>Clostridiaceae</taxon>
        <taxon>Clostridium</taxon>
    </lineage>
</organism>
<evidence type="ECO:0000313" key="2">
    <source>
        <dbReference type="Proteomes" id="UP000473089"/>
    </source>
</evidence>
<dbReference type="AlphaFoldDB" id="A0A6M0T4C2"/>
<reference evidence="1 2" key="1">
    <citation type="submission" date="2019-02" db="EMBL/GenBank/DDBJ databases">
        <title>Genome sequencing of Clostridium botulinum clinical isolates.</title>
        <authorList>
            <person name="Brunt J."/>
            <person name="Van Vliet A.H.M."/>
            <person name="Stringer S.C."/>
            <person name="Grant K.A."/>
            <person name="Carter A.C."/>
            <person name="Peck M.W."/>
        </authorList>
    </citation>
    <scope>NUCLEOTIDE SEQUENCE [LARGE SCALE GENOMIC DNA]</scope>
    <source>
        <strain evidence="1 2">R1125/03</strain>
    </source>
</reference>
<gene>
    <name evidence="1" type="ORF">EXM42_14830</name>
</gene>
<dbReference type="EMBL" id="SGJP01000036">
    <property type="protein sequence ID" value="NFA61612.1"/>
    <property type="molecule type" value="Genomic_DNA"/>
</dbReference>
<accession>A0A6M0T4C2</accession>
<dbReference type="InterPro" id="IPR018579">
    <property type="entry name" value="Restrct_endonuc_II_LlaJI"/>
</dbReference>
<evidence type="ECO:0000313" key="1">
    <source>
        <dbReference type="EMBL" id="NFA61612.1"/>
    </source>
</evidence>
<dbReference type="GO" id="GO:0004519">
    <property type="term" value="F:endonuclease activity"/>
    <property type="evidence" value="ECO:0007669"/>
    <property type="project" value="UniProtKB-KW"/>
</dbReference>
<dbReference type="Proteomes" id="UP000473089">
    <property type="component" value="Unassembled WGS sequence"/>
</dbReference>
<proteinExistence type="predicted"/>
<keyword evidence="1" id="KW-0378">Hydrolase</keyword>
<comment type="caution">
    <text evidence="1">The sequence shown here is derived from an EMBL/GenBank/DDBJ whole genome shotgun (WGS) entry which is preliminary data.</text>
</comment>
<name>A0A6M0T4C2_CLOBO</name>
<keyword evidence="1" id="KW-0540">Nuclease</keyword>